<dbReference type="GO" id="GO:0009401">
    <property type="term" value="P:phosphoenolpyruvate-dependent sugar phosphotransferase system"/>
    <property type="evidence" value="ECO:0007669"/>
    <property type="project" value="InterPro"/>
</dbReference>
<evidence type="ECO:0000256" key="8">
    <source>
        <dbReference type="SAM" id="Phobius"/>
    </source>
</evidence>
<evidence type="ECO:0000259" key="9">
    <source>
        <dbReference type="Pfam" id="PF13303"/>
    </source>
</evidence>
<dbReference type="Pfam" id="PF13303">
    <property type="entry name" value="PTS_EIIC_2"/>
    <property type="match status" value="1"/>
</dbReference>
<feature type="transmembrane region" description="Helical" evidence="8">
    <location>
        <begin position="162"/>
        <end position="187"/>
    </location>
</feature>
<comment type="caution">
    <text evidence="10">The sequence shown here is derived from an EMBL/GenBank/DDBJ whole genome shotgun (WGS) entry which is preliminary data.</text>
</comment>
<feature type="domain" description="Phosphotransferase system EIIC" evidence="9">
    <location>
        <begin position="11"/>
        <end position="329"/>
    </location>
</feature>
<dbReference type="InParanoid" id="A0A5R8QBM6"/>
<evidence type="ECO:0000256" key="5">
    <source>
        <dbReference type="ARBA" id="ARBA00022692"/>
    </source>
</evidence>
<dbReference type="AlphaFoldDB" id="A0A5R8QBM6"/>
<sequence>MKQVQNYLATVLDGMAKGLFASLIVGVIIRQIGVIFNFELLITIGTVAQYMMGAAIGAGVAYSRGAKHFTILAAIVAGMIGSGAIANGTIGMGEPVGAFVAALIGIEAGKLIEGKTKFDLLLVPLAVILIGGTVGIFISPYLSMAMAWFGTAINELTTLQPLLMGVLIATIVGMVLSSPMSSAALCISIQISGLAAGAALAGCCAQMVGFAVSSFRENGVSGLLTQGIGTSKIQLPNIIKHPLIWLPPTIASAIGGGLATMVFHMETNSVGAGMGTSGLVGQLTTLEVMGNSAWLPILLLHFIIPAVISLAISEFMRKKNLIRTNDMKL</sequence>
<evidence type="ECO:0000256" key="2">
    <source>
        <dbReference type="ARBA" id="ARBA00022448"/>
    </source>
</evidence>
<keyword evidence="11" id="KW-1185">Reference proteome</keyword>
<feature type="transmembrane region" description="Helical" evidence="8">
    <location>
        <begin position="120"/>
        <end position="142"/>
    </location>
</feature>
<comment type="subcellular location">
    <subcellularLocation>
        <location evidence="1">Cell membrane</location>
        <topology evidence="1">Multi-pass membrane protein</topology>
    </subcellularLocation>
</comment>
<evidence type="ECO:0000256" key="7">
    <source>
        <dbReference type="ARBA" id="ARBA00023136"/>
    </source>
</evidence>
<keyword evidence="3" id="KW-1003">Cell membrane</keyword>
<feature type="transmembrane region" description="Helical" evidence="8">
    <location>
        <begin position="69"/>
        <end position="90"/>
    </location>
</feature>
<feature type="transmembrane region" description="Helical" evidence="8">
    <location>
        <begin position="7"/>
        <end position="29"/>
    </location>
</feature>
<keyword evidence="6 8" id="KW-1133">Transmembrane helix</keyword>
<feature type="transmembrane region" description="Helical" evidence="8">
    <location>
        <begin position="194"/>
        <end position="215"/>
    </location>
</feature>
<dbReference type="OrthoDB" id="396983at2"/>
<evidence type="ECO:0000256" key="6">
    <source>
        <dbReference type="ARBA" id="ARBA00022989"/>
    </source>
</evidence>
<reference evidence="10 11" key="1">
    <citation type="submission" date="2019-05" db="EMBL/GenBank/DDBJ databases">
        <title>Culicoidintestinum kansasii gen. nov., sp. nov. from the gastrointestinal tract of the biting midge, Culicoides sonorensis.</title>
        <authorList>
            <person name="Neupane S."/>
            <person name="Ghosh A."/>
            <person name="Gunther S."/>
            <person name="Martin K."/>
            <person name="Zurek L."/>
        </authorList>
    </citation>
    <scope>NUCLEOTIDE SEQUENCE [LARGE SCALE GENOMIC DNA]</scope>
    <source>
        <strain evidence="10 11">CS-1</strain>
    </source>
</reference>
<keyword evidence="5 8" id="KW-0812">Transmembrane</keyword>
<name>A0A5R8QBM6_9FIRM</name>
<feature type="transmembrane region" description="Helical" evidence="8">
    <location>
        <begin position="41"/>
        <end position="62"/>
    </location>
</feature>
<evidence type="ECO:0000313" key="11">
    <source>
        <dbReference type="Proteomes" id="UP000306912"/>
    </source>
</evidence>
<dbReference type="GO" id="GO:0005886">
    <property type="term" value="C:plasma membrane"/>
    <property type="evidence" value="ECO:0007669"/>
    <property type="project" value="UniProtKB-SubCell"/>
</dbReference>
<evidence type="ECO:0000256" key="1">
    <source>
        <dbReference type="ARBA" id="ARBA00004651"/>
    </source>
</evidence>
<dbReference type="RefSeq" id="WP_138191051.1">
    <property type="nucleotide sequence ID" value="NZ_VBWP01000005.1"/>
</dbReference>
<dbReference type="GO" id="GO:0008982">
    <property type="term" value="F:protein-N(PI)-phosphohistidine-sugar phosphotransferase activity"/>
    <property type="evidence" value="ECO:0007669"/>
    <property type="project" value="InterPro"/>
</dbReference>
<keyword evidence="4 10" id="KW-0762">Sugar transport</keyword>
<dbReference type="Proteomes" id="UP000306912">
    <property type="component" value="Unassembled WGS sequence"/>
</dbReference>
<dbReference type="InterPro" id="IPR003352">
    <property type="entry name" value="PTS_EIIC"/>
</dbReference>
<evidence type="ECO:0000313" key="10">
    <source>
        <dbReference type="EMBL" id="TLG73912.1"/>
    </source>
</evidence>
<evidence type="ECO:0000256" key="3">
    <source>
        <dbReference type="ARBA" id="ARBA00022475"/>
    </source>
</evidence>
<keyword evidence="2" id="KW-0813">Transport</keyword>
<protein>
    <submittedName>
        <fullName evidence="10">PTS sugar transporter subunit IIC</fullName>
    </submittedName>
</protein>
<feature type="transmembrane region" description="Helical" evidence="8">
    <location>
        <begin position="293"/>
        <end position="313"/>
    </location>
</feature>
<proteinExistence type="predicted"/>
<dbReference type="EMBL" id="VBWP01000005">
    <property type="protein sequence ID" value="TLG73912.1"/>
    <property type="molecule type" value="Genomic_DNA"/>
</dbReference>
<gene>
    <name evidence="10" type="ORF">FEZ08_07205</name>
</gene>
<keyword evidence="7 8" id="KW-0472">Membrane</keyword>
<organism evidence="10 11">
    <name type="scientific">Culicoidibacter larvae</name>
    <dbReference type="NCBI Taxonomy" id="2579976"/>
    <lineage>
        <taxon>Bacteria</taxon>
        <taxon>Bacillati</taxon>
        <taxon>Bacillota</taxon>
        <taxon>Culicoidibacteria</taxon>
        <taxon>Culicoidibacterales</taxon>
        <taxon>Culicoidibacteraceae</taxon>
        <taxon>Culicoidibacter</taxon>
    </lineage>
</organism>
<evidence type="ECO:0000256" key="4">
    <source>
        <dbReference type="ARBA" id="ARBA00022597"/>
    </source>
</evidence>
<accession>A0A5R8QBM6</accession>